<dbReference type="InterPro" id="IPR004881">
    <property type="entry name" value="Ribosome_biogen_GTPase_RsgA"/>
</dbReference>
<dbReference type="SUPFAM" id="SSF52540">
    <property type="entry name" value="P-loop containing nucleoside triphosphate hydrolases"/>
    <property type="match status" value="1"/>
</dbReference>
<keyword evidence="7 10" id="KW-0862">Zinc</keyword>
<evidence type="ECO:0000256" key="7">
    <source>
        <dbReference type="ARBA" id="ARBA00022833"/>
    </source>
</evidence>
<dbReference type="Gene3D" id="1.10.40.50">
    <property type="entry name" value="Probable gtpase engc, domain 3"/>
    <property type="match status" value="1"/>
</dbReference>
<evidence type="ECO:0000256" key="10">
    <source>
        <dbReference type="HAMAP-Rule" id="MF_01820"/>
    </source>
</evidence>
<feature type="domain" description="EngC GTPase" evidence="11">
    <location>
        <begin position="131"/>
        <end position="278"/>
    </location>
</feature>
<feature type="binding site" evidence="10">
    <location>
        <begin position="222"/>
        <end position="230"/>
    </location>
    <ligand>
        <name>GTP</name>
        <dbReference type="ChEBI" id="CHEBI:37565"/>
    </ligand>
</feature>
<dbReference type="InterPro" id="IPR010914">
    <property type="entry name" value="RsgA_GTPase_dom"/>
</dbReference>
<evidence type="ECO:0000313" key="13">
    <source>
        <dbReference type="EMBL" id="TDY72609.1"/>
    </source>
</evidence>
<comment type="cofactor">
    <cofactor evidence="10">
        <name>Zn(2+)</name>
        <dbReference type="ChEBI" id="CHEBI:29105"/>
    </cofactor>
    <text evidence="10">Binds 1 zinc ion per subunit.</text>
</comment>
<keyword evidence="3 10" id="KW-0479">Metal-binding</keyword>
<evidence type="ECO:0000259" key="11">
    <source>
        <dbReference type="PROSITE" id="PS50936"/>
    </source>
</evidence>
<organism evidence="13 14">
    <name type="scientific">Leptospira meyeri</name>
    <dbReference type="NCBI Taxonomy" id="29508"/>
    <lineage>
        <taxon>Bacteria</taxon>
        <taxon>Pseudomonadati</taxon>
        <taxon>Spirochaetota</taxon>
        <taxon>Spirochaetia</taxon>
        <taxon>Leptospirales</taxon>
        <taxon>Leptospiraceae</taxon>
        <taxon>Leptospira</taxon>
    </lineage>
</organism>
<keyword evidence="5 10" id="KW-0547">Nucleotide-binding</keyword>
<dbReference type="InterPro" id="IPR012340">
    <property type="entry name" value="NA-bd_OB-fold"/>
</dbReference>
<dbReference type="PANTHER" id="PTHR32120:SF10">
    <property type="entry name" value="SMALL RIBOSOMAL SUBUNIT BIOGENESIS GTPASE RSGA"/>
    <property type="match status" value="1"/>
</dbReference>
<keyword evidence="14" id="KW-1185">Reference proteome</keyword>
<dbReference type="PROSITE" id="PS51721">
    <property type="entry name" value="G_CP"/>
    <property type="match status" value="1"/>
</dbReference>
<keyword evidence="1 10" id="KW-0963">Cytoplasm</keyword>
<sequence length="377" mass="42901">MGRLTLAALRIYIKTNWWSMFVQLYDLGWNSFFELNFEKYKNQGLLAMRIIRENREKYIALCELGEYSCEISGKFRFNTDTKSKYPAVGDWVVTSVIANDMKAIIQSVLPRKSVFSRKVAGLITEEQVIAANIDIVFIITGLDLNYNLRRIERFLTIAWESKALPVVLLNKADLCPEAELRKIEVESVAIGVDVYTLSATQNVGIDILKKYIQRGKTIAFLGSSGVGKSTIINALLGTEHLEVNEVSELGSRGRHTTTYRELFILPNGGMIIDTPGMRELQVWGDVEGLKYVFDDIEKLSLNCRYRNCSHQNEPGCAVKEAISAGSLDPKRLESFLKMKREFEYLEDRQTMKASAIEKANWKKISKLTKNIKKNKLQ</sequence>
<feature type="binding site" evidence="10">
    <location>
        <position position="303"/>
    </location>
    <ligand>
        <name>Zn(2+)</name>
        <dbReference type="ChEBI" id="CHEBI:29105"/>
    </ligand>
</feature>
<dbReference type="Pfam" id="PF03193">
    <property type="entry name" value="RsgA_GTPase"/>
    <property type="match status" value="1"/>
</dbReference>
<feature type="binding site" evidence="10">
    <location>
        <begin position="170"/>
        <end position="173"/>
    </location>
    <ligand>
        <name>GTP</name>
        <dbReference type="ChEBI" id="CHEBI:37565"/>
    </ligand>
</feature>
<dbReference type="Proteomes" id="UP000294684">
    <property type="component" value="Unassembled WGS sequence"/>
</dbReference>
<protein>
    <recommendedName>
        <fullName evidence="10">Small ribosomal subunit biogenesis GTPase RsgA</fullName>
        <ecNumber evidence="10">3.6.1.-</ecNumber>
    </recommendedName>
</protein>
<comment type="subcellular location">
    <subcellularLocation>
        <location evidence="10">Cytoplasm</location>
    </subcellularLocation>
</comment>
<dbReference type="PROSITE" id="PS50936">
    <property type="entry name" value="ENGC_GTPASE"/>
    <property type="match status" value="1"/>
</dbReference>
<feature type="binding site" evidence="10">
    <location>
        <position position="308"/>
    </location>
    <ligand>
        <name>Zn(2+)</name>
        <dbReference type="ChEBI" id="CHEBI:29105"/>
    </ligand>
</feature>
<dbReference type="GO" id="GO:0005737">
    <property type="term" value="C:cytoplasm"/>
    <property type="evidence" value="ECO:0007669"/>
    <property type="project" value="UniProtKB-SubCell"/>
</dbReference>
<comment type="caution">
    <text evidence="13">The sequence shown here is derived from an EMBL/GenBank/DDBJ whole genome shotgun (WGS) entry which is preliminary data.</text>
</comment>
<evidence type="ECO:0000256" key="3">
    <source>
        <dbReference type="ARBA" id="ARBA00022723"/>
    </source>
</evidence>
<feature type="domain" description="CP-type G" evidence="12">
    <location>
        <begin position="125"/>
        <end position="280"/>
    </location>
</feature>
<keyword evidence="9 10" id="KW-0342">GTP-binding</keyword>
<feature type="binding site" evidence="10">
    <location>
        <position position="310"/>
    </location>
    <ligand>
        <name>Zn(2+)</name>
        <dbReference type="ChEBI" id="CHEBI:29105"/>
    </ligand>
</feature>
<dbReference type="InterPro" id="IPR027417">
    <property type="entry name" value="P-loop_NTPase"/>
</dbReference>
<evidence type="ECO:0000259" key="12">
    <source>
        <dbReference type="PROSITE" id="PS51721"/>
    </source>
</evidence>
<dbReference type="GeneID" id="79826926"/>
<dbReference type="GO" id="GO:0003924">
    <property type="term" value="F:GTPase activity"/>
    <property type="evidence" value="ECO:0007669"/>
    <property type="project" value="UniProtKB-UniRule"/>
</dbReference>
<dbReference type="GO" id="GO:0005525">
    <property type="term" value="F:GTP binding"/>
    <property type="evidence" value="ECO:0007669"/>
    <property type="project" value="UniProtKB-UniRule"/>
</dbReference>
<feature type="binding site" evidence="10">
    <location>
        <position position="316"/>
    </location>
    <ligand>
        <name>Zn(2+)</name>
        <dbReference type="ChEBI" id="CHEBI:29105"/>
    </ligand>
</feature>
<dbReference type="CDD" id="cd01854">
    <property type="entry name" value="YjeQ_EngC"/>
    <property type="match status" value="1"/>
</dbReference>
<name>A0A4R8MT27_LEPME</name>
<dbReference type="HAMAP" id="MF_01820">
    <property type="entry name" value="GTPase_RsgA"/>
    <property type="match status" value="1"/>
</dbReference>
<evidence type="ECO:0000256" key="2">
    <source>
        <dbReference type="ARBA" id="ARBA00022517"/>
    </source>
</evidence>
<evidence type="ECO:0000256" key="9">
    <source>
        <dbReference type="ARBA" id="ARBA00023134"/>
    </source>
</evidence>
<accession>A0A4R8MT27</accession>
<dbReference type="GO" id="GO:0042274">
    <property type="term" value="P:ribosomal small subunit biogenesis"/>
    <property type="evidence" value="ECO:0007669"/>
    <property type="project" value="UniProtKB-UniRule"/>
</dbReference>
<keyword evidence="4 10" id="KW-0699">rRNA-binding</keyword>
<dbReference type="GO" id="GO:0019843">
    <property type="term" value="F:rRNA binding"/>
    <property type="evidence" value="ECO:0007669"/>
    <property type="project" value="UniProtKB-KW"/>
</dbReference>
<evidence type="ECO:0000256" key="1">
    <source>
        <dbReference type="ARBA" id="ARBA00022490"/>
    </source>
</evidence>
<dbReference type="InterPro" id="IPR030378">
    <property type="entry name" value="G_CP_dom"/>
</dbReference>
<evidence type="ECO:0000256" key="6">
    <source>
        <dbReference type="ARBA" id="ARBA00022801"/>
    </source>
</evidence>
<comment type="subunit">
    <text evidence="10">Monomer. Associates with 30S ribosomal subunit, binds 16S rRNA.</text>
</comment>
<dbReference type="STRING" id="1193051.LEP1GSC017_2340"/>
<keyword evidence="8 10" id="KW-0694">RNA-binding</keyword>
<dbReference type="GO" id="GO:0046872">
    <property type="term" value="F:metal ion binding"/>
    <property type="evidence" value="ECO:0007669"/>
    <property type="project" value="UniProtKB-KW"/>
</dbReference>
<keyword evidence="2 10" id="KW-0690">Ribosome biogenesis</keyword>
<dbReference type="RefSeq" id="WP_243836437.1">
    <property type="nucleotide sequence ID" value="NZ_SORO01000001.1"/>
</dbReference>
<reference evidence="13 14" key="1">
    <citation type="submission" date="2019-03" db="EMBL/GenBank/DDBJ databases">
        <title>Genomic Encyclopedia of Archaeal and Bacterial Type Strains, Phase II (KMG-II): from individual species to whole genera.</title>
        <authorList>
            <person name="Goeker M."/>
        </authorList>
    </citation>
    <scope>NUCLEOTIDE SEQUENCE [LARGE SCALE GENOMIC DNA]</scope>
    <source>
        <strain evidence="13 14">DSM 21537</strain>
    </source>
</reference>
<dbReference type="EMBL" id="SORO01000001">
    <property type="protein sequence ID" value="TDY72609.1"/>
    <property type="molecule type" value="Genomic_DNA"/>
</dbReference>
<comment type="function">
    <text evidence="10">One of several proteins that assist in the late maturation steps of the functional core of the 30S ribosomal subunit. Helps release RbfA from mature subunits. May play a role in the assembly of ribosomal proteins into the subunit. Circularly permuted GTPase that catalyzes slow GTP hydrolysis, GTPase activity is stimulated by the 30S ribosomal subunit.</text>
</comment>
<proteinExistence type="inferred from homology"/>
<evidence type="ECO:0000256" key="5">
    <source>
        <dbReference type="ARBA" id="ARBA00022741"/>
    </source>
</evidence>
<dbReference type="Gene3D" id="2.40.50.140">
    <property type="entry name" value="Nucleic acid-binding proteins"/>
    <property type="match status" value="1"/>
</dbReference>
<dbReference type="AlphaFoldDB" id="A0A4R8MT27"/>
<dbReference type="NCBIfam" id="TIGR00157">
    <property type="entry name" value="ribosome small subunit-dependent GTPase A"/>
    <property type="match status" value="1"/>
</dbReference>
<dbReference type="Gene3D" id="3.40.50.300">
    <property type="entry name" value="P-loop containing nucleotide triphosphate hydrolases"/>
    <property type="match status" value="1"/>
</dbReference>
<keyword evidence="6 10" id="KW-0378">Hydrolase</keyword>
<comment type="similarity">
    <text evidence="10">Belongs to the TRAFAC class YlqF/YawG GTPase family. RsgA subfamily.</text>
</comment>
<evidence type="ECO:0000256" key="8">
    <source>
        <dbReference type="ARBA" id="ARBA00022884"/>
    </source>
</evidence>
<evidence type="ECO:0000256" key="4">
    <source>
        <dbReference type="ARBA" id="ARBA00022730"/>
    </source>
</evidence>
<gene>
    <name evidence="10" type="primary">rsgA</name>
    <name evidence="13" type="ORF">CLV96_1608</name>
</gene>
<evidence type="ECO:0000313" key="14">
    <source>
        <dbReference type="Proteomes" id="UP000294684"/>
    </source>
</evidence>
<dbReference type="EC" id="3.6.1.-" evidence="10"/>
<dbReference type="PANTHER" id="PTHR32120">
    <property type="entry name" value="SMALL RIBOSOMAL SUBUNIT BIOGENESIS GTPASE RSGA"/>
    <property type="match status" value="1"/>
</dbReference>